<evidence type="ECO:0008006" key="3">
    <source>
        <dbReference type="Google" id="ProtNLM"/>
    </source>
</evidence>
<keyword evidence="2" id="KW-1185">Reference proteome</keyword>
<name>A0ABP7UYS1_9FLAO</name>
<evidence type="ECO:0000313" key="1">
    <source>
        <dbReference type="EMBL" id="GAA4055744.1"/>
    </source>
</evidence>
<dbReference type="PROSITE" id="PS51257">
    <property type="entry name" value="PROKAR_LIPOPROTEIN"/>
    <property type="match status" value="1"/>
</dbReference>
<proteinExistence type="predicted"/>
<dbReference type="RefSeq" id="WP_345094716.1">
    <property type="nucleotide sequence ID" value="NZ_BAABCS010000020.1"/>
</dbReference>
<evidence type="ECO:0000313" key="2">
    <source>
        <dbReference type="Proteomes" id="UP001500426"/>
    </source>
</evidence>
<dbReference type="Pfam" id="PF14903">
    <property type="entry name" value="WG_beta_rep"/>
    <property type="match status" value="1"/>
</dbReference>
<dbReference type="EMBL" id="BAABCS010000020">
    <property type="protein sequence ID" value="GAA4055744.1"/>
    <property type="molecule type" value="Genomic_DNA"/>
</dbReference>
<dbReference type="InterPro" id="IPR032774">
    <property type="entry name" value="WG_beta_rep"/>
</dbReference>
<comment type="caution">
    <text evidence="1">The sequence shown here is derived from an EMBL/GenBank/DDBJ whole genome shotgun (WGS) entry which is preliminary data.</text>
</comment>
<sequence length="206" mass="23960">MKKLFSLLIFTTIFSCGDTKEKFTIKSKRSKDFSVFQVLDEKGNLIKELDTSKYIICFDEDKVGYFSIFGIANESGWIAIDSQEKQLFKVYNTSYGEQSPDYLIDGKIRIVDEDGKIGFANNKGEVIIKPQFEDVTYFHKGKAIIGKTCKKVQWKLQEEFNHSDCQHYSIECKEYGYIDDKGKIMLLGNYTFEEIAKKINWKSQYE</sequence>
<accession>A0ABP7UYS1</accession>
<organism evidence="1 2">
    <name type="scientific">Flavobacterium chungnamense</name>
    <dbReference type="NCBI Taxonomy" id="706182"/>
    <lineage>
        <taxon>Bacteria</taxon>
        <taxon>Pseudomonadati</taxon>
        <taxon>Bacteroidota</taxon>
        <taxon>Flavobacteriia</taxon>
        <taxon>Flavobacteriales</taxon>
        <taxon>Flavobacteriaceae</taxon>
        <taxon>Flavobacterium</taxon>
    </lineage>
</organism>
<dbReference type="Proteomes" id="UP001500426">
    <property type="component" value="Unassembled WGS sequence"/>
</dbReference>
<protein>
    <recommendedName>
        <fullName evidence="3">WG repeat-containing protein</fullName>
    </recommendedName>
</protein>
<reference evidence="2" key="1">
    <citation type="journal article" date="2019" name="Int. J. Syst. Evol. Microbiol.">
        <title>The Global Catalogue of Microorganisms (GCM) 10K type strain sequencing project: providing services to taxonomists for standard genome sequencing and annotation.</title>
        <authorList>
            <consortium name="The Broad Institute Genomics Platform"/>
            <consortium name="The Broad Institute Genome Sequencing Center for Infectious Disease"/>
            <person name="Wu L."/>
            <person name="Ma J."/>
        </authorList>
    </citation>
    <scope>NUCLEOTIDE SEQUENCE [LARGE SCALE GENOMIC DNA]</scope>
    <source>
        <strain evidence="2">JCM 17068</strain>
    </source>
</reference>
<gene>
    <name evidence="1" type="ORF">GCM10022388_22930</name>
</gene>